<accession>A0A1B0GBW4</accession>
<dbReference type="EnsemblMetazoa" id="GMOY010795-RA">
    <property type="protein sequence ID" value="GMOY010795-PA"/>
    <property type="gene ID" value="GMOY010795"/>
</dbReference>
<dbReference type="PROSITE" id="PS50879">
    <property type="entry name" value="RNASE_H_1"/>
    <property type="match status" value="1"/>
</dbReference>
<dbReference type="GO" id="GO:0003676">
    <property type="term" value="F:nucleic acid binding"/>
    <property type="evidence" value="ECO:0007669"/>
    <property type="project" value="InterPro"/>
</dbReference>
<feature type="domain" description="RNase H type-1" evidence="2">
    <location>
        <begin position="1"/>
        <end position="25"/>
    </location>
</feature>
<feature type="region of interest" description="Disordered" evidence="1">
    <location>
        <begin position="335"/>
        <end position="365"/>
    </location>
</feature>
<proteinExistence type="predicted"/>
<protein>
    <recommendedName>
        <fullName evidence="2">RNase H type-1 domain-containing protein</fullName>
    </recommendedName>
</protein>
<dbReference type="CDD" id="cd00303">
    <property type="entry name" value="retropepsin_like"/>
    <property type="match status" value="1"/>
</dbReference>
<keyword evidence="4" id="KW-1185">Reference proteome</keyword>
<organism evidence="3 4">
    <name type="scientific">Glossina morsitans morsitans</name>
    <name type="common">Savannah tsetse fly</name>
    <dbReference type="NCBI Taxonomy" id="37546"/>
    <lineage>
        <taxon>Eukaryota</taxon>
        <taxon>Metazoa</taxon>
        <taxon>Ecdysozoa</taxon>
        <taxon>Arthropoda</taxon>
        <taxon>Hexapoda</taxon>
        <taxon>Insecta</taxon>
        <taxon>Pterygota</taxon>
        <taxon>Neoptera</taxon>
        <taxon>Endopterygota</taxon>
        <taxon>Diptera</taxon>
        <taxon>Brachycera</taxon>
        <taxon>Muscomorpha</taxon>
        <taxon>Hippoboscoidea</taxon>
        <taxon>Glossinidae</taxon>
        <taxon>Glossina</taxon>
    </lineage>
</organism>
<dbReference type="AlphaFoldDB" id="A0A1B0GBW4"/>
<evidence type="ECO:0000259" key="2">
    <source>
        <dbReference type="PROSITE" id="PS50879"/>
    </source>
</evidence>
<dbReference type="EMBL" id="CCAG010005898">
    <property type="status" value="NOT_ANNOTATED_CDS"/>
    <property type="molecule type" value="Genomic_DNA"/>
</dbReference>
<evidence type="ECO:0000256" key="1">
    <source>
        <dbReference type="SAM" id="MobiDB-lite"/>
    </source>
</evidence>
<dbReference type="VEuPathDB" id="VectorBase:GMOY010795"/>
<name>A0A1B0GBW4_GLOMM</name>
<evidence type="ECO:0000313" key="4">
    <source>
        <dbReference type="Proteomes" id="UP000092444"/>
    </source>
</evidence>
<reference evidence="3" key="1">
    <citation type="submission" date="2020-05" db="UniProtKB">
        <authorList>
            <consortium name="EnsemblMetazoa"/>
        </authorList>
    </citation>
    <scope>IDENTIFICATION</scope>
    <source>
        <strain evidence="3">Yale</strain>
    </source>
</reference>
<dbReference type="InterPro" id="IPR002156">
    <property type="entry name" value="RNaseH_domain"/>
</dbReference>
<dbReference type="GO" id="GO:0004523">
    <property type="term" value="F:RNA-DNA hybrid ribonuclease activity"/>
    <property type="evidence" value="ECO:0007669"/>
    <property type="project" value="InterPro"/>
</dbReference>
<dbReference type="Gene3D" id="2.40.70.10">
    <property type="entry name" value="Acid Proteases"/>
    <property type="match status" value="1"/>
</dbReference>
<dbReference type="Proteomes" id="UP000092444">
    <property type="component" value="Unassembled WGS sequence"/>
</dbReference>
<dbReference type="InterPro" id="IPR021109">
    <property type="entry name" value="Peptidase_aspartic_dom_sf"/>
</dbReference>
<sequence length="389" mass="43190">MLWVPSHIDLLGNEQADRAAKYAASASVIMDDVMERLDLQRPIAKQGHITTQRNHPTSTLYNAAHDIPKQRPSFAPKVECGKSLPSEATLDASLRSYTKQTLQIDRNLRLPYNEVCKDMNAFSESTSSRPQRNQRHQAMNFDPYLAKAEPIAIQPALKDSQGRVNEGYTTSDDTGLHFIIADQRVTATVDIGTTTSFMAEAQARENKKTCRRDPYRLKVRLHDVTALETNSAFTCPVQFGDRATHLHLVVMLGAAEPLLLGYKTATCRPSETLSQAPTAEPAAETIPNAARGMADAFHESPRTIIHNHNTTEEPRLNTEFEQRCIKRFFQQELPTFTNLQGSPPSPSIRSSGTPPAIQPCKQCSTPSTKEEWDLAYVHGPSPSQQQVGT</sequence>
<evidence type="ECO:0000313" key="3">
    <source>
        <dbReference type="EnsemblMetazoa" id="GMOY010795-PA"/>
    </source>
</evidence>